<protein>
    <recommendedName>
        <fullName evidence="2">Calmodulin-binding domain-containing protein</fullName>
    </recommendedName>
</protein>
<reference evidence="4" key="1">
    <citation type="journal article" date="2009" name="Science">
        <title>The B73 maize genome: complexity, diversity, and dynamics.</title>
        <authorList>
            <person name="Schnable P.S."/>
            <person name="Ware D."/>
            <person name="Fulton R.S."/>
            <person name="Stein J.C."/>
            <person name="Wei F."/>
            <person name="Pasternak S."/>
            <person name="Liang C."/>
            <person name="Zhang J."/>
            <person name="Fulton L."/>
            <person name="Graves T.A."/>
            <person name="Minx P."/>
            <person name="Reily A.D."/>
            <person name="Courtney L."/>
            <person name="Kruchowski S.S."/>
            <person name="Tomlinson C."/>
            <person name="Strong C."/>
            <person name="Delehaunty K."/>
            <person name="Fronick C."/>
            <person name="Courtney B."/>
            <person name="Rock S.M."/>
            <person name="Belter E."/>
            <person name="Du F."/>
            <person name="Kim K."/>
            <person name="Abbott R.M."/>
            <person name="Cotton M."/>
            <person name="Levy A."/>
            <person name="Marchetto P."/>
            <person name="Ochoa K."/>
            <person name="Jackson S.M."/>
            <person name="Gillam B."/>
            <person name="Chen W."/>
            <person name="Yan L."/>
            <person name="Higginbotham J."/>
            <person name="Cardenas M."/>
            <person name="Waligorski J."/>
            <person name="Applebaum E."/>
            <person name="Phelps L."/>
            <person name="Falcone J."/>
            <person name="Kanchi K."/>
            <person name="Thane T."/>
            <person name="Scimone A."/>
            <person name="Thane N."/>
            <person name="Henke J."/>
            <person name="Wang T."/>
            <person name="Ruppert J."/>
            <person name="Shah N."/>
            <person name="Rotter K."/>
            <person name="Hodges J."/>
            <person name="Ingenthron E."/>
            <person name="Cordes M."/>
            <person name="Kohlberg S."/>
            <person name="Sgro J."/>
            <person name="Delgado B."/>
            <person name="Mead K."/>
            <person name="Chinwalla A."/>
            <person name="Leonard S."/>
            <person name="Crouse K."/>
            <person name="Collura K."/>
            <person name="Kudrna D."/>
            <person name="Currie J."/>
            <person name="He R."/>
            <person name="Angelova A."/>
            <person name="Rajasekar S."/>
            <person name="Mueller T."/>
            <person name="Lomeli R."/>
            <person name="Scara G."/>
            <person name="Ko A."/>
            <person name="Delaney K."/>
            <person name="Wissotski M."/>
            <person name="Lopez G."/>
            <person name="Campos D."/>
            <person name="Braidotti M."/>
            <person name="Ashley E."/>
            <person name="Golser W."/>
            <person name="Kim H."/>
            <person name="Lee S."/>
            <person name="Lin J."/>
            <person name="Dujmic Z."/>
            <person name="Kim W."/>
            <person name="Talag J."/>
            <person name="Zuccolo A."/>
            <person name="Fan C."/>
            <person name="Sebastian A."/>
            <person name="Kramer M."/>
            <person name="Spiegel L."/>
            <person name="Nascimento L."/>
            <person name="Zutavern T."/>
            <person name="Miller B."/>
            <person name="Ambroise C."/>
            <person name="Muller S."/>
            <person name="Spooner W."/>
            <person name="Narechania A."/>
            <person name="Ren L."/>
            <person name="Wei S."/>
            <person name="Kumari S."/>
            <person name="Faga B."/>
            <person name="Levy M.J."/>
            <person name="McMahan L."/>
            <person name="Van Buren P."/>
            <person name="Vaughn M.W."/>
            <person name="Ying K."/>
            <person name="Yeh C.-T."/>
            <person name="Emrich S.J."/>
            <person name="Jia Y."/>
            <person name="Kalyanaraman A."/>
            <person name="Hsia A.-P."/>
            <person name="Barbazuk W.B."/>
            <person name="Baucom R.S."/>
            <person name="Brutnell T.P."/>
            <person name="Carpita N.C."/>
            <person name="Chaparro C."/>
            <person name="Chia J.-M."/>
            <person name="Deragon J.-M."/>
            <person name="Estill J.C."/>
            <person name="Fu Y."/>
            <person name="Jeddeloh J.A."/>
            <person name="Han Y."/>
            <person name="Lee H."/>
            <person name="Li P."/>
            <person name="Lisch D.R."/>
            <person name="Liu S."/>
            <person name="Liu Z."/>
            <person name="Nagel D.H."/>
            <person name="McCann M.C."/>
            <person name="SanMiguel P."/>
            <person name="Myers A.M."/>
            <person name="Nettleton D."/>
            <person name="Nguyen J."/>
            <person name="Penning B.W."/>
            <person name="Ponnala L."/>
            <person name="Schneider K.L."/>
            <person name="Schwartz D.C."/>
            <person name="Sharma A."/>
            <person name="Soderlund C."/>
            <person name="Springer N.M."/>
            <person name="Sun Q."/>
            <person name="Wang H."/>
            <person name="Waterman M."/>
            <person name="Westerman R."/>
            <person name="Wolfgruber T.K."/>
            <person name="Yang L."/>
            <person name="Yu Y."/>
            <person name="Zhang L."/>
            <person name="Zhou S."/>
            <person name="Zhu Q."/>
            <person name="Bennetzen J.L."/>
            <person name="Dawe R.K."/>
            <person name="Jiang J."/>
            <person name="Jiang N."/>
            <person name="Presting G.G."/>
            <person name="Wessler S.R."/>
            <person name="Aluru S."/>
            <person name="Martienssen R.A."/>
            <person name="Clifton S.W."/>
            <person name="McCombie W.R."/>
            <person name="Wing R.A."/>
            <person name="Wilson R.K."/>
        </authorList>
    </citation>
    <scope>NUCLEOTIDE SEQUENCE [LARGE SCALE GENOMIC DNA]</scope>
    <source>
        <strain evidence="4">cv. B73</strain>
    </source>
</reference>
<dbReference type="AlphaFoldDB" id="A0A804P4I2"/>
<evidence type="ECO:0007829" key="5">
    <source>
        <dbReference type="PeptideAtlas" id="A0A804P4I2"/>
    </source>
</evidence>
<feature type="region of interest" description="Disordered" evidence="1">
    <location>
        <begin position="398"/>
        <end position="418"/>
    </location>
</feature>
<evidence type="ECO:0000259" key="2">
    <source>
        <dbReference type="Pfam" id="PF07839"/>
    </source>
</evidence>
<name>A0A804P4I2_MAIZE</name>
<feature type="region of interest" description="Disordered" evidence="1">
    <location>
        <begin position="133"/>
        <end position="295"/>
    </location>
</feature>
<evidence type="ECO:0000313" key="3">
    <source>
        <dbReference type="EnsemblPlants" id="Zm00001eb207990_P006"/>
    </source>
</evidence>
<feature type="compositionally biased region" description="Polar residues" evidence="1">
    <location>
        <begin position="34"/>
        <end position="57"/>
    </location>
</feature>
<evidence type="ECO:0000256" key="1">
    <source>
        <dbReference type="SAM" id="MobiDB-lite"/>
    </source>
</evidence>
<feature type="compositionally biased region" description="Basic and acidic residues" evidence="1">
    <location>
        <begin position="173"/>
        <end position="208"/>
    </location>
</feature>
<keyword evidence="5" id="KW-1267">Proteomics identification</keyword>
<dbReference type="Gramene" id="Zm00001eb207990_T006">
    <property type="protein sequence ID" value="Zm00001eb207990_P006"/>
    <property type="gene ID" value="Zm00001eb207990"/>
</dbReference>
<dbReference type="InterPro" id="IPR012417">
    <property type="entry name" value="CaM-bd_dom_pln"/>
</dbReference>
<accession>A0A804P4I2</accession>
<sequence>MKVNTKIKLEQPVMAPSSSLPRSASELPDPPSPFSSNTAHHPVSVPTTPRLSLSCSSFGHMVTPPTDTPPITPTKKQDDKPKPTPEAATAANYASLWSPKRLMQRAARAFRRSRSRARVRTVKDLAEERASVLAASSKVSDEAAAAATAVPPAGAKTSSSNDARDGAMGSVQDEPRQQRHDDYHHPEIVPEKIIHEDALPVVAAEKETAAAAATSKEEEEVESPKKGAALSPVPEAIVIATAATSKEEEEEVESPKKEAALSPAPEPIVIAAALTSKDEEEVESPKKEAALSPAPAPEAIVAVAAVEDVVADKFVTVVKEAIKKQEAEEDEKEEAMRRFQGSRVRTALEARAESEQPRRREVARSNDVIEEARTKLLEKRRSKVKALVGAFETVIDTKKDSDDAAAGKPEHHNRNKSA</sequence>
<organism evidence="3 4">
    <name type="scientific">Zea mays</name>
    <name type="common">Maize</name>
    <dbReference type="NCBI Taxonomy" id="4577"/>
    <lineage>
        <taxon>Eukaryota</taxon>
        <taxon>Viridiplantae</taxon>
        <taxon>Streptophyta</taxon>
        <taxon>Embryophyta</taxon>
        <taxon>Tracheophyta</taxon>
        <taxon>Spermatophyta</taxon>
        <taxon>Magnoliopsida</taxon>
        <taxon>Liliopsida</taxon>
        <taxon>Poales</taxon>
        <taxon>Poaceae</taxon>
        <taxon>PACMAD clade</taxon>
        <taxon>Panicoideae</taxon>
        <taxon>Andropogonodae</taxon>
        <taxon>Andropogoneae</taxon>
        <taxon>Tripsacinae</taxon>
        <taxon>Zea</taxon>
    </lineage>
</organism>
<reference evidence="3" key="3">
    <citation type="submission" date="2021-05" db="UniProtKB">
        <authorList>
            <consortium name="EnsemblPlants"/>
        </authorList>
    </citation>
    <scope>IDENTIFICATION</scope>
    <source>
        <strain evidence="3">cv. B73</strain>
    </source>
</reference>
<feature type="domain" description="Calmodulin-binding" evidence="2">
    <location>
        <begin position="323"/>
        <end position="395"/>
    </location>
</feature>
<feature type="region of interest" description="Disordered" evidence="1">
    <location>
        <begin position="325"/>
        <end position="364"/>
    </location>
</feature>
<feature type="compositionally biased region" description="Basic and acidic residues" evidence="1">
    <location>
        <begin position="346"/>
        <end position="364"/>
    </location>
</feature>
<dbReference type="Proteomes" id="UP000007305">
    <property type="component" value="Chromosome 4"/>
</dbReference>
<dbReference type="InParanoid" id="A0A804P4I2"/>
<feature type="region of interest" description="Disordered" evidence="1">
    <location>
        <begin position="1"/>
        <end position="93"/>
    </location>
</feature>
<evidence type="ECO:0000313" key="4">
    <source>
        <dbReference type="Proteomes" id="UP000007305"/>
    </source>
</evidence>
<dbReference type="GO" id="GO:0005516">
    <property type="term" value="F:calmodulin binding"/>
    <property type="evidence" value="ECO:0007669"/>
    <property type="project" value="InterPro"/>
</dbReference>
<keyword evidence="4" id="KW-1185">Reference proteome</keyword>
<gene>
    <name evidence="3" type="primary">LOC100277818</name>
</gene>
<dbReference type="PANTHER" id="PTHR33349:SF39">
    <property type="entry name" value="CALMODULIN-BINDING DOMAIN-CONTAINING PROTEIN"/>
    <property type="match status" value="1"/>
</dbReference>
<feature type="compositionally biased region" description="Low complexity" evidence="1">
    <location>
        <begin position="134"/>
        <end position="157"/>
    </location>
</feature>
<dbReference type="PANTHER" id="PTHR33349">
    <property type="entry name" value="EMB|CAB62594.1"/>
    <property type="match status" value="1"/>
</dbReference>
<reference evidence="3" key="2">
    <citation type="submission" date="2019-07" db="EMBL/GenBank/DDBJ databases">
        <authorList>
            <person name="Seetharam A."/>
            <person name="Woodhouse M."/>
            <person name="Cannon E."/>
        </authorList>
    </citation>
    <scope>NUCLEOTIDE SEQUENCE [LARGE SCALE GENOMIC DNA]</scope>
    <source>
        <strain evidence="3">cv. B73</strain>
    </source>
</reference>
<dbReference type="Pfam" id="PF07839">
    <property type="entry name" value="CaM_binding"/>
    <property type="match status" value="1"/>
</dbReference>
<dbReference type="EnsemblPlants" id="Zm00001eb207990_T006">
    <property type="protein sequence ID" value="Zm00001eb207990_P006"/>
    <property type="gene ID" value="Zm00001eb207990"/>
</dbReference>
<proteinExistence type="evidence at protein level"/>